<dbReference type="GO" id="GO:0008360">
    <property type="term" value="P:regulation of cell shape"/>
    <property type="evidence" value="ECO:0007669"/>
    <property type="project" value="UniProtKB-UniRule"/>
</dbReference>
<feature type="chain" id="PRO_5009787774" evidence="10">
    <location>
        <begin position="32"/>
        <end position="246"/>
    </location>
</feature>
<evidence type="ECO:0000256" key="5">
    <source>
        <dbReference type="ARBA" id="ARBA00022801"/>
    </source>
</evidence>
<evidence type="ECO:0000256" key="7">
    <source>
        <dbReference type="ARBA" id="ARBA00022984"/>
    </source>
</evidence>
<evidence type="ECO:0000256" key="4">
    <source>
        <dbReference type="ARBA" id="ARBA00022679"/>
    </source>
</evidence>
<evidence type="ECO:0000259" key="11">
    <source>
        <dbReference type="PROSITE" id="PS52029"/>
    </source>
</evidence>
<name>A0A0M6ZFR3_9HYPH</name>
<dbReference type="EC" id="2.-.-.-" evidence="12"/>
<dbReference type="GO" id="GO:0018104">
    <property type="term" value="P:peptidoglycan-protein cross-linking"/>
    <property type="evidence" value="ECO:0007669"/>
    <property type="project" value="TreeGrafter"/>
</dbReference>
<dbReference type="Proteomes" id="UP000049983">
    <property type="component" value="Unassembled WGS sequence"/>
</dbReference>
<dbReference type="STRING" id="311410.LA5095_00108"/>
<comment type="similarity">
    <text evidence="2">Belongs to the YkuD family.</text>
</comment>
<keyword evidence="13" id="KW-1185">Reference proteome</keyword>
<dbReference type="OrthoDB" id="9787225at2"/>
<keyword evidence="7 9" id="KW-0573">Peptidoglycan synthesis</keyword>
<evidence type="ECO:0000256" key="8">
    <source>
        <dbReference type="ARBA" id="ARBA00023316"/>
    </source>
</evidence>
<keyword evidence="4 12" id="KW-0808">Transferase</keyword>
<evidence type="ECO:0000256" key="10">
    <source>
        <dbReference type="SAM" id="SignalP"/>
    </source>
</evidence>
<evidence type="ECO:0000313" key="12">
    <source>
        <dbReference type="EMBL" id="CTQ72470.1"/>
    </source>
</evidence>
<organism evidence="12 13">
    <name type="scientific">Roseibium album</name>
    <dbReference type="NCBI Taxonomy" id="311410"/>
    <lineage>
        <taxon>Bacteria</taxon>
        <taxon>Pseudomonadati</taxon>
        <taxon>Pseudomonadota</taxon>
        <taxon>Alphaproteobacteria</taxon>
        <taxon>Hyphomicrobiales</taxon>
        <taxon>Stappiaceae</taxon>
        <taxon>Roseibium</taxon>
    </lineage>
</organism>
<dbReference type="InterPro" id="IPR038063">
    <property type="entry name" value="Transpep_catalytic_dom"/>
</dbReference>
<accession>A0A0M6ZFR3</accession>
<evidence type="ECO:0000256" key="2">
    <source>
        <dbReference type="ARBA" id="ARBA00005992"/>
    </source>
</evidence>
<dbReference type="PANTHER" id="PTHR30582:SF24">
    <property type="entry name" value="L,D-TRANSPEPTIDASE ERFK_SRFK-RELATED"/>
    <property type="match status" value="1"/>
</dbReference>
<dbReference type="GO" id="GO:0016757">
    <property type="term" value="F:glycosyltransferase activity"/>
    <property type="evidence" value="ECO:0007669"/>
    <property type="project" value="UniProtKB-KW"/>
</dbReference>
<feature type="active site" description="Proton donor/acceptor" evidence="9">
    <location>
        <position position="206"/>
    </location>
</feature>
<evidence type="ECO:0000313" key="13">
    <source>
        <dbReference type="Proteomes" id="UP000049983"/>
    </source>
</evidence>
<dbReference type="PROSITE" id="PS52029">
    <property type="entry name" value="LD_TPASE"/>
    <property type="match status" value="1"/>
</dbReference>
<feature type="domain" description="L,D-TPase catalytic" evidence="11">
    <location>
        <begin position="117"/>
        <end position="246"/>
    </location>
</feature>
<keyword evidence="8 9" id="KW-0961">Cell wall biogenesis/degradation</keyword>
<dbReference type="GO" id="GO:0071555">
    <property type="term" value="P:cell wall organization"/>
    <property type="evidence" value="ECO:0007669"/>
    <property type="project" value="UniProtKB-UniRule"/>
</dbReference>
<dbReference type="Gene3D" id="2.40.440.10">
    <property type="entry name" value="L,D-transpeptidase catalytic domain-like"/>
    <property type="match status" value="1"/>
</dbReference>
<sequence>MFFLKKRSSNLLFLAGATLLGAFISAGPVSAGQVSPPPLVLSPNLTEPWMLQLQPGTARRAAAPVQRRQVQQPKVRRANWWSRRMEPARQQPKRQTRQIAPQFLPTIIDYDGPYKAGTIVIDTNARFLYLVQKDGTARRYGVGVGKPGFEWAGMHRITRKAEWPDWRPPASMRKRRPDLPVFMAGGPENPLGARALYLGSTLYRIHGSNQPWTIGHAVSSGCIRMRNEDVMDLYQRVGVGTKVHVL</sequence>
<dbReference type="CDD" id="cd16913">
    <property type="entry name" value="YkuD_like"/>
    <property type="match status" value="1"/>
</dbReference>
<protein>
    <submittedName>
        <fullName evidence="12">Putative L,D-transpeptidase ErfK/SrfK</fullName>
        <ecNumber evidence="12">2.-.-.-</ecNumber>
    </submittedName>
</protein>
<dbReference type="AlphaFoldDB" id="A0A0M6ZFR3"/>
<comment type="pathway">
    <text evidence="1 9">Cell wall biogenesis; peptidoglycan biosynthesis.</text>
</comment>
<feature type="signal peptide" evidence="10">
    <location>
        <begin position="1"/>
        <end position="31"/>
    </location>
</feature>
<dbReference type="RefSeq" id="WP_055111039.1">
    <property type="nucleotide sequence ID" value="NZ_CANKXR010000001.1"/>
</dbReference>
<dbReference type="EMBL" id="CXWC01000011">
    <property type="protein sequence ID" value="CTQ72470.1"/>
    <property type="molecule type" value="Genomic_DNA"/>
</dbReference>
<gene>
    <name evidence="12" type="primary">erfK_2</name>
    <name evidence="12" type="ORF">LA5096_03249</name>
</gene>
<dbReference type="FunFam" id="2.40.440.10:FF:000002">
    <property type="entry name" value="L,D-transpeptidase ErfK/SrfK"/>
    <property type="match status" value="1"/>
</dbReference>
<evidence type="ECO:0000256" key="6">
    <source>
        <dbReference type="ARBA" id="ARBA00022960"/>
    </source>
</evidence>
<keyword evidence="5" id="KW-0378">Hydrolase</keyword>
<dbReference type="Pfam" id="PF03734">
    <property type="entry name" value="YkuD"/>
    <property type="match status" value="1"/>
</dbReference>
<dbReference type="GeneID" id="97670599"/>
<keyword evidence="10" id="KW-0732">Signal</keyword>
<dbReference type="InterPro" id="IPR005490">
    <property type="entry name" value="LD_TPept_cat_dom"/>
</dbReference>
<evidence type="ECO:0000256" key="1">
    <source>
        <dbReference type="ARBA" id="ARBA00004752"/>
    </source>
</evidence>
<reference evidence="13" key="1">
    <citation type="submission" date="2015-07" db="EMBL/GenBank/DDBJ databases">
        <authorList>
            <person name="Rodrigo-Torres Lidia"/>
            <person name="Arahal R.David."/>
        </authorList>
    </citation>
    <scope>NUCLEOTIDE SEQUENCE [LARGE SCALE GENOMIC DNA]</scope>
    <source>
        <strain evidence="13">CECT 5096</strain>
    </source>
</reference>
<dbReference type="GO" id="GO:0005576">
    <property type="term" value="C:extracellular region"/>
    <property type="evidence" value="ECO:0007669"/>
    <property type="project" value="TreeGrafter"/>
</dbReference>
<dbReference type="UniPathway" id="UPA00219"/>
<dbReference type="SUPFAM" id="SSF141523">
    <property type="entry name" value="L,D-transpeptidase catalytic domain-like"/>
    <property type="match status" value="1"/>
</dbReference>
<keyword evidence="3" id="KW-0328">Glycosyltransferase</keyword>
<keyword evidence="6 9" id="KW-0133">Cell shape</keyword>
<evidence type="ECO:0000256" key="3">
    <source>
        <dbReference type="ARBA" id="ARBA00022676"/>
    </source>
</evidence>
<feature type="active site" description="Nucleophile" evidence="9">
    <location>
        <position position="222"/>
    </location>
</feature>
<dbReference type="PANTHER" id="PTHR30582">
    <property type="entry name" value="L,D-TRANSPEPTIDASE"/>
    <property type="match status" value="1"/>
</dbReference>
<evidence type="ECO:0000256" key="9">
    <source>
        <dbReference type="PROSITE-ProRule" id="PRU01373"/>
    </source>
</evidence>
<dbReference type="InterPro" id="IPR050979">
    <property type="entry name" value="LD-transpeptidase"/>
</dbReference>
<dbReference type="GO" id="GO:0071972">
    <property type="term" value="F:peptidoglycan L,D-transpeptidase activity"/>
    <property type="evidence" value="ECO:0007669"/>
    <property type="project" value="TreeGrafter"/>
</dbReference>
<proteinExistence type="inferred from homology"/>